<dbReference type="RefSeq" id="WP_138660889.1">
    <property type="nucleotide sequence ID" value="NZ_VANS01000001.1"/>
</dbReference>
<dbReference type="AlphaFoldDB" id="A0A5S3PK45"/>
<accession>A0A5S3PK45</accession>
<gene>
    <name evidence="1" type="ORF">FDT80_03810</name>
</gene>
<evidence type="ECO:0000313" key="2">
    <source>
        <dbReference type="Proteomes" id="UP000309550"/>
    </source>
</evidence>
<comment type="caution">
    <text evidence="1">The sequence shown here is derived from an EMBL/GenBank/DDBJ whole genome shotgun (WGS) entry which is preliminary data.</text>
</comment>
<sequence>MRKTLTALMLSTLVVSGCGAIRDSRANPFNWFGRGEPTATAPVNATAANPLIPQRSGLFASARNRAAIYTGQPIDTVTDLTIERIPGGAIIRATGVPARQGVSSVRLTPATAEDVPVNGVLTYRLDAVPAPGPQPVGSVASRQVVVARKVTDQDLRGVRSIRVEAARNALESRR</sequence>
<evidence type="ECO:0008006" key="3">
    <source>
        <dbReference type="Google" id="ProtNLM"/>
    </source>
</evidence>
<dbReference type="PROSITE" id="PS51257">
    <property type="entry name" value="PROKAR_LIPOPROTEIN"/>
    <property type="match status" value="1"/>
</dbReference>
<dbReference type="OrthoDB" id="7773807at2"/>
<proteinExistence type="predicted"/>
<protein>
    <recommendedName>
        <fullName evidence="3">Lipoprotein</fullName>
    </recommendedName>
</protein>
<keyword evidence="2" id="KW-1185">Reference proteome</keyword>
<evidence type="ECO:0000313" key="1">
    <source>
        <dbReference type="EMBL" id="TMM54717.1"/>
    </source>
</evidence>
<reference evidence="1 2" key="1">
    <citation type="submission" date="2019-05" db="EMBL/GenBank/DDBJ databases">
        <title>Sulfitobacter sabulilitoris sp. nov., isolated from a marine sand.</title>
        <authorList>
            <person name="Yoon J.-H."/>
        </authorList>
    </citation>
    <scope>NUCLEOTIDE SEQUENCE [LARGE SCALE GENOMIC DNA]</scope>
    <source>
        <strain evidence="1 2">HSMS-29</strain>
    </source>
</reference>
<dbReference type="Proteomes" id="UP000309550">
    <property type="component" value="Unassembled WGS sequence"/>
</dbReference>
<name>A0A5S3PK45_9RHOB</name>
<dbReference type="EMBL" id="VANS01000001">
    <property type="protein sequence ID" value="TMM54717.1"/>
    <property type="molecule type" value="Genomic_DNA"/>
</dbReference>
<organism evidence="1 2">
    <name type="scientific">Sulfitobacter sabulilitoris</name>
    <dbReference type="NCBI Taxonomy" id="2562655"/>
    <lineage>
        <taxon>Bacteria</taxon>
        <taxon>Pseudomonadati</taxon>
        <taxon>Pseudomonadota</taxon>
        <taxon>Alphaproteobacteria</taxon>
        <taxon>Rhodobacterales</taxon>
        <taxon>Roseobacteraceae</taxon>
        <taxon>Sulfitobacter</taxon>
    </lineage>
</organism>